<dbReference type="GeneID" id="14903415"/>
<dbReference type="eggNOG" id="ENOG502QUKY">
    <property type="taxonomic scope" value="Eukaryota"/>
</dbReference>
<evidence type="ECO:0000313" key="3">
    <source>
        <dbReference type="Proteomes" id="UP000008983"/>
    </source>
</evidence>
<protein>
    <recommendedName>
        <fullName evidence="4">Transmembrane protein</fullName>
    </recommendedName>
</protein>
<reference evidence="2 3" key="1">
    <citation type="submission" date="2011-07" db="EMBL/GenBank/DDBJ databases">
        <authorList>
            <person name="Coyne R."/>
            <person name="Brami D."/>
            <person name="Johnson J."/>
            <person name="Hostetler J."/>
            <person name="Hannick L."/>
            <person name="Clark T."/>
            <person name="Cassidy-Hanley D."/>
            <person name="Inman J."/>
        </authorList>
    </citation>
    <scope>NUCLEOTIDE SEQUENCE [LARGE SCALE GENOMIC DNA]</scope>
    <source>
        <strain evidence="2 3">G5</strain>
    </source>
</reference>
<feature type="non-terminal residue" evidence="2">
    <location>
        <position position="684"/>
    </location>
</feature>
<evidence type="ECO:0000256" key="1">
    <source>
        <dbReference type="SAM" id="Phobius"/>
    </source>
</evidence>
<feature type="transmembrane region" description="Helical" evidence="1">
    <location>
        <begin position="510"/>
        <end position="529"/>
    </location>
</feature>
<dbReference type="EMBL" id="GL984365">
    <property type="protein sequence ID" value="EGR27358.1"/>
    <property type="molecule type" value="Genomic_DNA"/>
</dbReference>
<proteinExistence type="predicted"/>
<keyword evidence="3" id="KW-1185">Reference proteome</keyword>
<dbReference type="AlphaFoldDB" id="G0R5B3"/>
<evidence type="ECO:0008006" key="4">
    <source>
        <dbReference type="Google" id="ProtNLM"/>
    </source>
</evidence>
<sequence length="684" mass="81386">MIAEILIDFRQFYDNQNQKNDFQFEYGKDWDIFYIISENLTEQSLIQEALKIHNSSDLPEAFLKVDKIQNHSFSFFAWQDLKLGILIRIFTPVHYPQRFNLMNSTKITLKSPYRAKYNEKKIFGFIIQNDETIDLPINILPLDDQYQKYPQYLINYKKDAYEYFKNLAKTDLKSNPSQILNQLFWNGKQQISMPYIPYLSNCREFGSQGILYTIVENEELCDLIPVEKTVPIRPFVFGDKPISDQCENIKFDCIFDEQLNRDPEYENWFQTKQDDTIFYITQYATDFLKSQLDSKDTYFNEADIIKVKAGNNLQNGYLPKVVQFDIQYYQTSNTEKQIIQAFMLFLNQVQPNNDQVQDDSPFEYTLVFNYKSMTQSELIIAFTLGWYVYLVLYLIIGILMVFNVFVFVLYHYIFSRRRPRPKIKFIQCIKPFYTQAFIGVYLTLFPVGFILILNGIFMSGSIFDLNTSFFNCEETESESKIEFYKYQYKQNGLKIDSENFIKIKKGRSNLAMIVIGIYIMYYMIILLIPHKKGKIDELMGNISLDNNIWYKTIWRRFYYFFFTIIIIIIMSVIIQFSLSNNFSENIWYFLVIIKIIGMVFECIGEYLLQDNILISIINTSFDCTLNMATLGANDFFDFLFSYFVEIGIQMIERAYVSIIRDQFSEFLEVKYDQFQKYVNTYLQL</sequence>
<dbReference type="RefSeq" id="XP_004024242.1">
    <property type="nucleotide sequence ID" value="XM_004024193.1"/>
</dbReference>
<dbReference type="InParanoid" id="G0R5B3"/>
<accession>G0R5B3</accession>
<feature type="transmembrane region" description="Helical" evidence="1">
    <location>
        <begin position="432"/>
        <end position="457"/>
    </location>
</feature>
<dbReference type="Proteomes" id="UP000008983">
    <property type="component" value="Unassembled WGS sequence"/>
</dbReference>
<organism evidence="2 3">
    <name type="scientific">Ichthyophthirius multifiliis</name>
    <name type="common">White spot disease agent</name>
    <name type="synonym">Ich</name>
    <dbReference type="NCBI Taxonomy" id="5932"/>
    <lineage>
        <taxon>Eukaryota</taxon>
        <taxon>Sar</taxon>
        <taxon>Alveolata</taxon>
        <taxon>Ciliophora</taxon>
        <taxon>Intramacronucleata</taxon>
        <taxon>Oligohymenophorea</taxon>
        <taxon>Hymenostomatida</taxon>
        <taxon>Ophryoglenina</taxon>
        <taxon>Ichthyophthirius</taxon>
    </lineage>
</organism>
<feature type="transmembrane region" description="Helical" evidence="1">
    <location>
        <begin position="386"/>
        <end position="412"/>
    </location>
</feature>
<name>G0R5B3_ICHMU</name>
<feature type="transmembrane region" description="Helical" evidence="1">
    <location>
        <begin position="586"/>
        <end position="608"/>
    </location>
</feature>
<dbReference type="OrthoDB" id="287164at2759"/>
<keyword evidence="1" id="KW-0472">Membrane</keyword>
<feature type="transmembrane region" description="Helical" evidence="1">
    <location>
        <begin position="557"/>
        <end position="574"/>
    </location>
</feature>
<keyword evidence="1" id="KW-0812">Transmembrane</keyword>
<gene>
    <name evidence="2" type="ORF">IMG5_197430</name>
</gene>
<keyword evidence="1" id="KW-1133">Transmembrane helix</keyword>
<evidence type="ECO:0000313" key="2">
    <source>
        <dbReference type="EMBL" id="EGR27358.1"/>
    </source>
</evidence>